<protein>
    <submittedName>
        <fullName evidence="2">Uncharacterized protein LOC142162124</fullName>
    </submittedName>
</protein>
<name>A0AC58RP92_TOBAC</name>
<accession>A0AC58RP92</accession>
<evidence type="ECO:0000313" key="1">
    <source>
        <dbReference type="Proteomes" id="UP000790787"/>
    </source>
</evidence>
<reference evidence="1" key="1">
    <citation type="journal article" date="2014" name="Nat. Commun.">
        <title>The tobacco genome sequence and its comparison with those of tomato and potato.</title>
        <authorList>
            <person name="Sierro N."/>
            <person name="Battey J.N."/>
            <person name="Ouadi S."/>
            <person name="Bakaher N."/>
            <person name="Bovet L."/>
            <person name="Willig A."/>
            <person name="Goepfert S."/>
            <person name="Peitsch M.C."/>
            <person name="Ivanov N.V."/>
        </authorList>
    </citation>
    <scope>NUCLEOTIDE SEQUENCE [LARGE SCALE GENOMIC DNA]</scope>
</reference>
<dbReference type="RefSeq" id="XP_075074535.1">
    <property type="nucleotide sequence ID" value="XM_075218434.1"/>
</dbReference>
<reference evidence="2" key="2">
    <citation type="submission" date="2025-08" db="UniProtKB">
        <authorList>
            <consortium name="RefSeq"/>
        </authorList>
    </citation>
    <scope>IDENTIFICATION</scope>
    <source>
        <tissue evidence="2">Leaf</tissue>
    </source>
</reference>
<gene>
    <name evidence="2" type="primary">LOC142162124</name>
</gene>
<proteinExistence type="predicted"/>
<keyword evidence="1" id="KW-1185">Reference proteome</keyword>
<sequence length="422" mass="47972">MLTDVKDISPTRDKRVHYPNGDCTIVSHDLSNGKVRGIGREKDGHYLLVPKAYLKDGNNTPPIVKRLSVQKTKDDIFLWHKRLGHASRGSLKELLGYKLEDCKSVIDSCDKNGVAERKYKYLLEVVRAFKFQGHIRMEFWGHCFLDATYVINRLPSQALDGKSPYELFFSRKSSISHLKTLGCLCFASALSRIDKFASKATRKQINPYFPNTTDDDFGFEGAYIDVPIAATEQLYVADENADDIIPETYPNSLRRSHRESKEPIWLKDYVTIRKLVNIVLYPIHNYVSYDNLSLSYQAYLGVFSSVVEPIIFQEDSKDARWVEAMNTESQALKDNKTWERVKMSNSANTHENNGLKDHGENSVAVPGICVPPQNPESRPEPISMGMSYTTPNALISAPTLMGVHAKKINKKLRKIPPRKKER</sequence>
<organism evidence="1 2">
    <name type="scientific">Nicotiana tabacum</name>
    <name type="common">Common tobacco</name>
    <dbReference type="NCBI Taxonomy" id="4097"/>
    <lineage>
        <taxon>Eukaryota</taxon>
        <taxon>Viridiplantae</taxon>
        <taxon>Streptophyta</taxon>
        <taxon>Embryophyta</taxon>
        <taxon>Tracheophyta</taxon>
        <taxon>Spermatophyta</taxon>
        <taxon>Magnoliopsida</taxon>
        <taxon>eudicotyledons</taxon>
        <taxon>Gunneridae</taxon>
        <taxon>Pentapetalae</taxon>
        <taxon>asterids</taxon>
        <taxon>lamiids</taxon>
        <taxon>Solanales</taxon>
        <taxon>Solanaceae</taxon>
        <taxon>Nicotianoideae</taxon>
        <taxon>Nicotianeae</taxon>
        <taxon>Nicotiana</taxon>
    </lineage>
</organism>
<dbReference type="Proteomes" id="UP000790787">
    <property type="component" value="Chromosome 7"/>
</dbReference>
<evidence type="ECO:0000313" key="2">
    <source>
        <dbReference type="RefSeq" id="XP_075074535.1"/>
    </source>
</evidence>